<keyword evidence="3" id="KW-0175">Coiled coil</keyword>
<keyword evidence="6" id="KW-1185">Reference proteome</keyword>
<comment type="catalytic activity">
    <reaction evidence="2">
        <text>2 GTP = 3',3'-c-di-GMP + 2 diphosphate</text>
        <dbReference type="Rhea" id="RHEA:24898"/>
        <dbReference type="ChEBI" id="CHEBI:33019"/>
        <dbReference type="ChEBI" id="CHEBI:37565"/>
        <dbReference type="ChEBI" id="CHEBI:58805"/>
        <dbReference type="EC" id="2.7.7.65"/>
    </reaction>
</comment>
<feature type="domain" description="GGDEF" evidence="4">
    <location>
        <begin position="469"/>
        <end position="601"/>
    </location>
</feature>
<dbReference type="EC" id="2.7.7.65" evidence="1"/>
<dbReference type="Proteomes" id="UP000000383">
    <property type="component" value="Chromosome"/>
</dbReference>
<dbReference type="GO" id="GO:0052621">
    <property type="term" value="F:diguanylate cyclase activity"/>
    <property type="evidence" value="ECO:0007669"/>
    <property type="project" value="UniProtKB-EC"/>
</dbReference>
<dbReference type="InterPro" id="IPR050469">
    <property type="entry name" value="Diguanylate_Cyclase"/>
</dbReference>
<feature type="coiled-coil region" evidence="3">
    <location>
        <begin position="404"/>
        <end position="438"/>
    </location>
</feature>
<reference evidence="6" key="1">
    <citation type="submission" date="2010-05" db="EMBL/GenBank/DDBJ databases">
        <title>Complete sequence of Methylotenera sp. 301.</title>
        <authorList>
            <person name="Lucas S."/>
            <person name="Copeland A."/>
            <person name="Lapidus A."/>
            <person name="Cheng J.-F."/>
            <person name="Bruce D."/>
            <person name="Goodwin L."/>
            <person name="Pitluck S."/>
            <person name="Clum A."/>
            <person name="Land M."/>
            <person name="Hauser L."/>
            <person name="Kyrpides N."/>
            <person name="Ivanova N."/>
            <person name="Chistoservova L."/>
            <person name="Kalyuzhnaya M."/>
            <person name="Woyke T."/>
        </authorList>
    </citation>
    <scope>NUCLEOTIDE SEQUENCE [LARGE SCALE GENOMIC DNA]</scope>
    <source>
        <strain evidence="6">301</strain>
    </source>
</reference>
<dbReference type="PANTHER" id="PTHR45138">
    <property type="entry name" value="REGULATORY COMPONENTS OF SENSORY TRANSDUCTION SYSTEM"/>
    <property type="match status" value="1"/>
</dbReference>
<evidence type="ECO:0000313" key="6">
    <source>
        <dbReference type="Proteomes" id="UP000000383"/>
    </source>
</evidence>
<sequence length="602" mass="66334">MTPLELARQTLMQLSKSHSPPTPDNYRLVYNEIAGLEAEDNGTVLSKALDKVLNDLGKDKPKYSVAAQKISTLVKKHDSANLEKHIRSLLPVGAGDADSVNWSTLLRYLLKQLDLNHNGITLSRKKEGLSRVLINFANDPNQLGQKIQSLVTSWGDGQAVMIVNEDNAAEPVSVEAASTAVQEGALNTHTAHTVDDDAQHKVAIAWRDLLIRTITLVVLPQFAEIPAALSRIEALIARAQQSNTIEEVNDVSESLKSTLLRAEMQTDSQHRMQDALIQMMRLLVSSMSELTVEDKWLHGQIAIVQEIISKPLNLDSVYSAESSLKELIFKQSSLKPGLIAAKETLKSMMSTFISGLADITESTGTYQIKIAEYQKLISDTEDITQLNDILRSLVGDIHTMNADAQQSQSAFLETQKKVEEAEKKINELTTKLDYISEVAHEDFLTGALNRRGMDEAIEREFERADRHSTALSLAMIDIDHFKKINDTMGHSTGDVALAHLAKVVKSILRSTDVLARYGGEEFVILLPGSKQDDAVNVIAGVQRDLTKNFFMHNSERVLITFSAGVAERMTGESVDAVLPRADAALYLAKQTGRNRVVGAVRP</sequence>
<dbReference type="PROSITE" id="PS50887">
    <property type="entry name" value="GGDEF"/>
    <property type="match status" value="1"/>
</dbReference>
<dbReference type="EMBL" id="CP002056">
    <property type="protein sequence ID" value="ADI28549.1"/>
    <property type="molecule type" value="Genomic_DNA"/>
</dbReference>
<dbReference type="InterPro" id="IPR029787">
    <property type="entry name" value="Nucleotide_cyclase"/>
</dbReference>
<evidence type="ECO:0000313" key="5">
    <source>
        <dbReference type="EMBL" id="ADI28549.1"/>
    </source>
</evidence>
<evidence type="ECO:0000256" key="3">
    <source>
        <dbReference type="SAM" id="Coils"/>
    </source>
</evidence>
<dbReference type="InterPro" id="IPR000160">
    <property type="entry name" value="GGDEF_dom"/>
</dbReference>
<evidence type="ECO:0000259" key="4">
    <source>
        <dbReference type="PROSITE" id="PS50887"/>
    </source>
</evidence>
<accession>D7DKT8</accession>
<dbReference type="InterPro" id="IPR043128">
    <property type="entry name" value="Rev_trsase/Diguanyl_cyclase"/>
</dbReference>
<gene>
    <name evidence="5" type="ordered locus">M301_0161</name>
</gene>
<dbReference type="FunFam" id="3.30.70.270:FF:000001">
    <property type="entry name" value="Diguanylate cyclase domain protein"/>
    <property type="match status" value="1"/>
</dbReference>
<dbReference type="RefSeq" id="WP_013146866.1">
    <property type="nucleotide sequence ID" value="NC_014207.1"/>
</dbReference>
<reference evidence="5 6" key="2">
    <citation type="journal article" date="2011" name="J. Bacteriol.">
        <title>Genomes of three methylotrophs from a single niche uncover genetic and metabolic divergence of Methylophilaceae.</title>
        <authorList>
            <person name="Lapidus A."/>
            <person name="Clum A."/>
            <person name="Labutti K."/>
            <person name="Kaluzhnaya M.G."/>
            <person name="Lim S."/>
            <person name="Beck D.A."/>
            <person name="Glavina Del Rio T."/>
            <person name="Nolan M."/>
            <person name="Mavromatis K."/>
            <person name="Huntemann M."/>
            <person name="Lucas S."/>
            <person name="Lidstrom M.E."/>
            <person name="Ivanova N."/>
            <person name="Chistoserdova L."/>
        </authorList>
    </citation>
    <scope>NUCLEOTIDE SEQUENCE [LARGE SCALE GENOMIC DNA]</scope>
    <source>
        <strain evidence="5 6">301</strain>
    </source>
</reference>
<dbReference type="NCBIfam" id="TIGR00254">
    <property type="entry name" value="GGDEF"/>
    <property type="match status" value="1"/>
</dbReference>
<dbReference type="Gene3D" id="3.30.70.270">
    <property type="match status" value="1"/>
</dbReference>
<dbReference type="SMART" id="SM00267">
    <property type="entry name" value="GGDEF"/>
    <property type="match status" value="1"/>
</dbReference>
<dbReference type="eggNOG" id="COG3706">
    <property type="taxonomic scope" value="Bacteria"/>
</dbReference>
<dbReference type="KEGG" id="meh:M301_0161"/>
<organism evidence="5 6">
    <name type="scientific">Methylotenera versatilis (strain 301)</name>
    <dbReference type="NCBI Taxonomy" id="666681"/>
    <lineage>
        <taxon>Bacteria</taxon>
        <taxon>Pseudomonadati</taxon>
        <taxon>Pseudomonadota</taxon>
        <taxon>Betaproteobacteria</taxon>
        <taxon>Nitrosomonadales</taxon>
        <taxon>Methylophilaceae</taxon>
        <taxon>Methylotenera</taxon>
    </lineage>
</organism>
<name>D7DKT8_METV0</name>
<evidence type="ECO:0000256" key="2">
    <source>
        <dbReference type="ARBA" id="ARBA00034247"/>
    </source>
</evidence>
<dbReference type="CDD" id="cd01949">
    <property type="entry name" value="GGDEF"/>
    <property type="match status" value="1"/>
</dbReference>
<evidence type="ECO:0000256" key="1">
    <source>
        <dbReference type="ARBA" id="ARBA00012528"/>
    </source>
</evidence>
<dbReference type="AlphaFoldDB" id="D7DKT8"/>
<proteinExistence type="predicted"/>
<dbReference type="PANTHER" id="PTHR45138:SF9">
    <property type="entry name" value="DIGUANYLATE CYCLASE DGCM-RELATED"/>
    <property type="match status" value="1"/>
</dbReference>
<dbReference type="SUPFAM" id="SSF55073">
    <property type="entry name" value="Nucleotide cyclase"/>
    <property type="match status" value="1"/>
</dbReference>
<protein>
    <recommendedName>
        <fullName evidence="1">diguanylate cyclase</fullName>
        <ecNumber evidence="1">2.7.7.65</ecNumber>
    </recommendedName>
</protein>
<dbReference type="Pfam" id="PF00990">
    <property type="entry name" value="GGDEF"/>
    <property type="match status" value="1"/>
</dbReference>
<dbReference type="STRING" id="666681.M301_0161"/>
<dbReference type="HOGENOM" id="CLU_029027_0_0_4"/>